<proteinExistence type="predicted"/>
<dbReference type="InterPro" id="IPR039420">
    <property type="entry name" value="WalR-like"/>
</dbReference>
<keyword evidence="10" id="KW-1185">Reference proteome</keyword>
<dbReference type="Pfam" id="PF00196">
    <property type="entry name" value="GerE"/>
    <property type="match status" value="1"/>
</dbReference>
<dbReference type="PROSITE" id="PS50110">
    <property type="entry name" value="RESPONSE_REGULATORY"/>
    <property type="match status" value="1"/>
</dbReference>
<dbReference type="SUPFAM" id="SSF46894">
    <property type="entry name" value="C-terminal effector domain of the bipartite response regulators"/>
    <property type="match status" value="1"/>
</dbReference>
<dbReference type="AlphaFoldDB" id="A0A7Y4L781"/>
<dbReference type="InterPro" id="IPR016032">
    <property type="entry name" value="Sig_transdc_resp-reg_C-effctor"/>
</dbReference>
<evidence type="ECO:0000256" key="5">
    <source>
        <dbReference type="PROSITE-ProRule" id="PRU00169"/>
    </source>
</evidence>
<dbReference type="SMART" id="SM00421">
    <property type="entry name" value="HTH_LUXR"/>
    <property type="match status" value="1"/>
</dbReference>
<evidence type="ECO:0000256" key="4">
    <source>
        <dbReference type="ARBA" id="ARBA00023163"/>
    </source>
</evidence>
<dbReference type="PROSITE" id="PS00622">
    <property type="entry name" value="HTH_LUXR_1"/>
    <property type="match status" value="1"/>
</dbReference>
<reference evidence="9 10" key="1">
    <citation type="submission" date="2020-05" db="EMBL/GenBank/DDBJ databases">
        <title>Genome sequence of Kribbella sandramycini ATCC 39419.</title>
        <authorList>
            <person name="Maclea K.S."/>
            <person name="Fair J.L."/>
        </authorList>
    </citation>
    <scope>NUCLEOTIDE SEQUENCE [LARGE SCALE GENOMIC DNA]</scope>
    <source>
        <strain evidence="9 10">ATCC 39419</strain>
    </source>
</reference>
<dbReference type="PROSITE" id="PS50043">
    <property type="entry name" value="HTH_LUXR_2"/>
    <property type="match status" value="1"/>
</dbReference>
<reference evidence="8 11" key="2">
    <citation type="submission" date="2020-08" db="EMBL/GenBank/DDBJ databases">
        <title>Sequencing the genomes of 1000 actinobacteria strains.</title>
        <authorList>
            <person name="Klenk H.-P."/>
        </authorList>
    </citation>
    <scope>NUCLEOTIDE SEQUENCE [LARGE SCALE GENOMIC DNA]</scope>
    <source>
        <strain evidence="8 11">DSM 15626</strain>
    </source>
</reference>
<evidence type="ECO:0000256" key="1">
    <source>
        <dbReference type="ARBA" id="ARBA00022553"/>
    </source>
</evidence>
<keyword evidence="2" id="KW-0805">Transcription regulation</keyword>
<evidence type="ECO:0000313" key="11">
    <source>
        <dbReference type="Proteomes" id="UP000553957"/>
    </source>
</evidence>
<gene>
    <name evidence="8" type="ORF">HNR71_004466</name>
    <name evidence="9" type="ORF">HPO96_35685</name>
</gene>
<dbReference type="SMART" id="SM00448">
    <property type="entry name" value="REC"/>
    <property type="match status" value="1"/>
</dbReference>
<dbReference type="SUPFAM" id="SSF52172">
    <property type="entry name" value="CheY-like"/>
    <property type="match status" value="1"/>
</dbReference>
<dbReference type="EMBL" id="JACHKF010000001">
    <property type="protein sequence ID" value="MBB6568829.1"/>
    <property type="molecule type" value="Genomic_DNA"/>
</dbReference>
<dbReference type="InterPro" id="IPR011006">
    <property type="entry name" value="CheY-like_superfamily"/>
</dbReference>
<sequence>MTLSVVVVDDEPLIRSGLRAIINAEPDLEVVGEASDGAEVLPVVRRTGADVVLMDVRMPAVDGIQATRLLLDSLDPAPRVLVVTTFENDDYVYDALRAGASGFLLKRTPPDDIIAAIRTVAGSESLLFPEAIRALALAHAGAQPAQPGGLDAYQLTEREQEVLRLMARGLSNAEIAAELVLGLQTVKTHVANVLAKLGARDRTQAVIKAYESGFVPLH</sequence>
<dbReference type="Proteomes" id="UP000534306">
    <property type="component" value="Unassembled WGS sequence"/>
</dbReference>
<evidence type="ECO:0000313" key="8">
    <source>
        <dbReference type="EMBL" id="MBB6568829.1"/>
    </source>
</evidence>
<dbReference type="PRINTS" id="PR00038">
    <property type="entry name" value="HTHLUXR"/>
</dbReference>
<dbReference type="PANTHER" id="PTHR43214">
    <property type="entry name" value="TWO-COMPONENT RESPONSE REGULATOR"/>
    <property type="match status" value="1"/>
</dbReference>
<evidence type="ECO:0000259" key="6">
    <source>
        <dbReference type="PROSITE" id="PS50043"/>
    </source>
</evidence>
<dbReference type="PANTHER" id="PTHR43214:SF24">
    <property type="entry name" value="TRANSCRIPTIONAL REGULATORY PROTEIN NARL-RELATED"/>
    <property type="match status" value="1"/>
</dbReference>
<evidence type="ECO:0000256" key="2">
    <source>
        <dbReference type="ARBA" id="ARBA00023015"/>
    </source>
</evidence>
<evidence type="ECO:0000313" key="10">
    <source>
        <dbReference type="Proteomes" id="UP000534306"/>
    </source>
</evidence>
<protein>
    <submittedName>
        <fullName evidence="8">DNA-binding NarL/FixJ family response regulator</fullName>
    </submittedName>
    <submittedName>
        <fullName evidence="9">Response regulator transcription factor</fullName>
    </submittedName>
</protein>
<dbReference type="RefSeq" id="WP_171678893.1">
    <property type="nucleotide sequence ID" value="NZ_BAAAGT010000019.1"/>
</dbReference>
<feature type="modified residue" description="4-aspartylphosphate" evidence="5">
    <location>
        <position position="55"/>
    </location>
</feature>
<organism evidence="9 10">
    <name type="scientific">Kribbella sandramycini</name>
    <dbReference type="NCBI Taxonomy" id="60450"/>
    <lineage>
        <taxon>Bacteria</taxon>
        <taxon>Bacillati</taxon>
        <taxon>Actinomycetota</taxon>
        <taxon>Actinomycetes</taxon>
        <taxon>Propionibacteriales</taxon>
        <taxon>Kribbellaceae</taxon>
        <taxon>Kribbella</taxon>
    </lineage>
</organism>
<dbReference type="Gene3D" id="3.40.50.2300">
    <property type="match status" value="1"/>
</dbReference>
<dbReference type="EMBL" id="JABJRC010000014">
    <property type="protein sequence ID" value="NOL45598.1"/>
    <property type="molecule type" value="Genomic_DNA"/>
</dbReference>
<accession>A0A7Y4L781</accession>
<evidence type="ECO:0000313" key="9">
    <source>
        <dbReference type="EMBL" id="NOL45598.1"/>
    </source>
</evidence>
<name>A0A7Y4L781_9ACTN</name>
<keyword evidence="3 8" id="KW-0238">DNA-binding</keyword>
<comment type="caution">
    <text evidence="9">The sequence shown here is derived from an EMBL/GenBank/DDBJ whole genome shotgun (WGS) entry which is preliminary data.</text>
</comment>
<dbReference type="InterPro" id="IPR058245">
    <property type="entry name" value="NreC/VraR/RcsB-like_REC"/>
</dbReference>
<dbReference type="GO" id="GO:0000160">
    <property type="term" value="P:phosphorelay signal transduction system"/>
    <property type="evidence" value="ECO:0007669"/>
    <property type="project" value="InterPro"/>
</dbReference>
<dbReference type="CDD" id="cd17535">
    <property type="entry name" value="REC_NarL-like"/>
    <property type="match status" value="1"/>
</dbReference>
<evidence type="ECO:0000256" key="3">
    <source>
        <dbReference type="ARBA" id="ARBA00023125"/>
    </source>
</evidence>
<dbReference type="Pfam" id="PF00072">
    <property type="entry name" value="Response_reg"/>
    <property type="match status" value="1"/>
</dbReference>
<dbReference type="GO" id="GO:0006355">
    <property type="term" value="P:regulation of DNA-templated transcription"/>
    <property type="evidence" value="ECO:0007669"/>
    <property type="project" value="InterPro"/>
</dbReference>
<dbReference type="Proteomes" id="UP000553957">
    <property type="component" value="Unassembled WGS sequence"/>
</dbReference>
<keyword evidence="1 5" id="KW-0597">Phosphoprotein</keyword>
<feature type="domain" description="Response regulatory" evidence="7">
    <location>
        <begin position="4"/>
        <end position="121"/>
    </location>
</feature>
<feature type="domain" description="HTH luxR-type" evidence="6">
    <location>
        <begin position="148"/>
        <end position="213"/>
    </location>
</feature>
<dbReference type="GO" id="GO:0003677">
    <property type="term" value="F:DNA binding"/>
    <property type="evidence" value="ECO:0007669"/>
    <property type="project" value="UniProtKB-KW"/>
</dbReference>
<dbReference type="InterPro" id="IPR001789">
    <property type="entry name" value="Sig_transdc_resp-reg_receiver"/>
</dbReference>
<keyword evidence="4" id="KW-0804">Transcription</keyword>
<evidence type="ECO:0000259" key="7">
    <source>
        <dbReference type="PROSITE" id="PS50110"/>
    </source>
</evidence>
<dbReference type="InterPro" id="IPR000792">
    <property type="entry name" value="Tscrpt_reg_LuxR_C"/>
</dbReference>
<dbReference type="CDD" id="cd06170">
    <property type="entry name" value="LuxR_C_like"/>
    <property type="match status" value="1"/>
</dbReference>